<dbReference type="PRINTS" id="PR01441">
    <property type="entry name" value="CELLSNTHASEC"/>
</dbReference>
<keyword evidence="5" id="KW-0135">Cellulose biosynthesis</keyword>
<dbReference type="InterPro" id="IPR003921">
    <property type="entry name" value="Cell_synth_C"/>
</dbReference>
<feature type="domain" description="SPOR" evidence="9">
    <location>
        <begin position="174"/>
        <end position="242"/>
    </location>
</feature>
<sequence>MAVKFLMLILLLFNFSFAFYLKIPVKSEKEINEKLKILQGIGFNNCIILKDAIICDGKDDIYEFLRARDYLRRYNIISYIVEDKPSFIEKSEQTKKEEKPVEKSAQNKEEPKKEQFYKEITKEEKSEPILKKEREDKAFAKERIDKTKAEKKEQKDKTVYKADKKVEEDLAGKNLFCIQLGASTNLSKDLLSKYENIKNYPFARIEKIDGYFKLLIGAFKNRNEASSLLKELKSSFKDAFIRECNIDKSRIVYPKNQDYQISTSSDKKEITQPKQKDDILEFMESKIYPIKKEETKENIDNIQTNTSKKEKSIESPEKNSVELLYENLNSGNLDKAEDIAQNLLRKNPKSFDAYFVLGIINLKKNEFKSACSYLEKAYQLNKRKDAKNLRDDACFAYYINQGYSNIETRPLVAISLFKNAKEYKYDIKADIGIGYAYINAKDYEKAYLIFKNLYDRYPDNDDILKGYIITLNRLNKKEELNQVISTLPKERLKNLSDIYLYVEIENINKLIKERKFDEAEAKLKELYNKYPSNINVLLAFGNLYTEQGNYLKAKDFYENILILEPDNIYALQGLKLVYIKEGNYDKAIEIIEKLERKGIKVEDKEKIYAIYYLNKAEELKKQGNLDEAKRIYENILKTQPDNTLALIGIGDIYQKKGNKKEAFNYYSKAYSLAKDNFDIKIKFLYALLDLNLFAQIKTILEDIDINKLSLEQQRELKKFYKALYIKYATYLYENKDYEMALRVAREGILLFPEDSDLIAMVGWSFYQLKDYQCAEDNFKTSYTLSGDEKIAIGLAYVYLNTGKKEQLKQLLQKLENSTNPEILVDVANIYASIGDYKKAEKTLENAKILKNQGRVTEFSPKSEETKVIQTQPKTIEKPKTIIPNPFIQQIDTDFDLKKNERINYNSSDIPEKDVAYIDKQENSDINKKIEQVKKMIEESKQNYISNVSIGGKFRYKSGDIGTGKLLIFSPFVKGEYFLKPDLALYYGAYYPFISSGGKPDYTKFGTVDNPVIRDTDTSASGLEPFLGIKYNRDYILRAELSYSPIGNTAVKSTFLGNFEIGKVLDDNKITVEAGRYSEKNTLLSYVGAQDPHSNNSWGRVTETRLGVNYERMLDKNDSLIFSSLRYGKLEGENTNKNDKIDVILLPKIYIGENILTKDYVGLYTQFMSYKKDEDSFYYGEGGYFSPKSYLMLAPMYEGYYFSKDSSFGLMAKIMAGLLSIKTSKYTENTFAFDGFFAIEKLLTSRISAYGGLDLRKTASYSELFYMMGINYYFDQKNRLNRQDLQKYEKEIIK</sequence>
<dbReference type="GO" id="GO:0042834">
    <property type="term" value="F:peptidoglycan binding"/>
    <property type="evidence" value="ECO:0007669"/>
    <property type="project" value="InterPro"/>
</dbReference>
<dbReference type="EMBL" id="FXTX01000001">
    <property type="protein sequence ID" value="SMP00300.1"/>
    <property type="molecule type" value="Genomic_DNA"/>
</dbReference>
<dbReference type="Gene3D" id="1.25.40.10">
    <property type="entry name" value="Tetratricopeptide repeat domain"/>
    <property type="match status" value="4"/>
</dbReference>
<dbReference type="GO" id="GO:0019867">
    <property type="term" value="C:outer membrane"/>
    <property type="evidence" value="ECO:0007669"/>
    <property type="project" value="InterPro"/>
</dbReference>
<dbReference type="PROSITE" id="PS50005">
    <property type="entry name" value="TPR"/>
    <property type="match status" value="5"/>
</dbReference>
<evidence type="ECO:0000256" key="2">
    <source>
        <dbReference type="ARBA" id="ARBA00022729"/>
    </source>
</evidence>
<organism evidence="11 12">
    <name type="scientific">Venenivibrio stagnispumantis</name>
    <dbReference type="NCBI Taxonomy" id="407998"/>
    <lineage>
        <taxon>Bacteria</taxon>
        <taxon>Pseudomonadati</taxon>
        <taxon>Aquificota</taxon>
        <taxon>Aquificia</taxon>
        <taxon>Aquificales</taxon>
        <taxon>Hydrogenothermaceae</taxon>
        <taxon>Venenivibrio</taxon>
    </lineage>
</organism>
<dbReference type="Pfam" id="PF05420">
    <property type="entry name" value="BCSC_C"/>
    <property type="match status" value="1"/>
</dbReference>
<dbReference type="Pfam" id="PF13432">
    <property type="entry name" value="TPR_16"/>
    <property type="match status" value="2"/>
</dbReference>
<feature type="domain" description="Cellulose synthase operon C C-terminal" evidence="10">
    <location>
        <begin position="1003"/>
        <end position="1196"/>
    </location>
</feature>
<feature type="repeat" description="TPR" evidence="6">
    <location>
        <begin position="609"/>
        <end position="642"/>
    </location>
</feature>
<comment type="caution">
    <text evidence="11">The sequence shown here is derived from an EMBL/GenBank/DDBJ whole genome shotgun (WGS) entry which is preliminary data.</text>
</comment>
<dbReference type="GO" id="GO:0006011">
    <property type="term" value="P:UDP-alpha-D-glucose metabolic process"/>
    <property type="evidence" value="ECO:0007669"/>
    <property type="project" value="InterPro"/>
</dbReference>
<accession>A0AA45WIA3</accession>
<feature type="repeat" description="TPR" evidence="6">
    <location>
        <begin position="534"/>
        <end position="567"/>
    </location>
</feature>
<dbReference type="Pfam" id="PF14559">
    <property type="entry name" value="TPR_19"/>
    <property type="match status" value="1"/>
</dbReference>
<evidence type="ECO:0000313" key="12">
    <source>
        <dbReference type="Proteomes" id="UP001157947"/>
    </source>
</evidence>
<evidence type="ECO:0000256" key="6">
    <source>
        <dbReference type="PROSITE-ProRule" id="PRU00339"/>
    </source>
</evidence>
<dbReference type="InterPro" id="IPR007730">
    <property type="entry name" value="SPOR-like_dom"/>
</dbReference>
<dbReference type="PANTHER" id="PTHR45586:SF1">
    <property type="entry name" value="LIPOPOLYSACCHARIDE ASSEMBLY PROTEIN B"/>
    <property type="match status" value="1"/>
</dbReference>
<evidence type="ECO:0000256" key="3">
    <source>
        <dbReference type="ARBA" id="ARBA00022737"/>
    </source>
</evidence>
<evidence type="ECO:0000259" key="9">
    <source>
        <dbReference type="Pfam" id="PF05036"/>
    </source>
</evidence>
<dbReference type="SUPFAM" id="SSF48452">
    <property type="entry name" value="TPR-like"/>
    <property type="match status" value="3"/>
</dbReference>
<dbReference type="InterPro" id="IPR008410">
    <property type="entry name" value="BCSC_C"/>
</dbReference>
<dbReference type="SMART" id="SM00028">
    <property type="entry name" value="TPR"/>
    <property type="match status" value="9"/>
</dbReference>
<feature type="coiled-coil region" evidence="7">
    <location>
        <begin position="130"/>
        <end position="157"/>
    </location>
</feature>
<dbReference type="PANTHER" id="PTHR45586">
    <property type="entry name" value="TPR REPEAT-CONTAINING PROTEIN PA4667"/>
    <property type="match status" value="1"/>
</dbReference>
<evidence type="ECO:0000256" key="1">
    <source>
        <dbReference type="ARBA" id="ARBA00005186"/>
    </source>
</evidence>
<name>A0AA45WIA3_9AQUI</name>
<protein>
    <submittedName>
        <fullName evidence="11">Tetratricopeptide repeat-containing protein</fullName>
    </submittedName>
</protein>
<evidence type="ECO:0000256" key="8">
    <source>
        <dbReference type="SAM" id="MobiDB-lite"/>
    </source>
</evidence>
<feature type="repeat" description="TPR" evidence="6">
    <location>
        <begin position="427"/>
        <end position="460"/>
    </location>
</feature>
<evidence type="ECO:0000259" key="10">
    <source>
        <dbReference type="Pfam" id="PF05420"/>
    </source>
</evidence>
<evidence type="ECO:0000313" key="11">
    <source>
        <dbReference type="EMBL" id="SMP00300.1"/>
    </source>
</evidence>
<keyword evidence="3" id="KW-0677">Repeat</keyword>
<gene>
    <name evidence="11" type="ORF">SAMN06264868_10145</name>
</gene>
<evidence type="ECO:0000256" key="4">
    <source>
        <dbReference type="ARBA" id="ARBA00022803"/>
    </source>
</evidence>
<feature type="region of interest" description="Disordered" evidence="8">
    <location>
        <begin position="91"/>
        <end position="117"/>
    </location>
</feature>
<dbReference type="Proteomes" id="UP001157947">
    <property type="component" value="Unassembled WGS sequence"/>
</dbReference>
<keyword evidence="4 6" id="KW-0802">TPR repeat</keyword>
<keyword evidence="7" id="KW-0175">Coiled coil</keyword>
<proteinExistence type="predicted"/>
<dbReference type="InterPro" id="IPR011990">
    <property type="entry name" value="TPR-like_helical_dom_sf"/>
</dbReference>
<dbReference type="GO" id="GO:0030244">
    <property type="term" value="P:cellulose biosynthetic process"/>
    <property type="evidence" value="ECO:0007669"/>
    <property type="project" value="UniProtKB-KW"/>
</dbReference>
<dbReference type="RefSeq" id="WP_265133736.1">
    <property type="nucleotide sequence ID" value="NZ_FXTX01000001.1"/>
</dbReference>
<comment type="pathway">
    <text evidence="1">Glycan metabolism; bacterial cellulose biosynthesis.</text>
</comment>
<dbReference type="InterPro" id="IPR019734">
    <property type="entry name" value="TPR_rpt"/>
</dbReference>
<feature type="repeat" description="TPR" evidence="6">
    <location>
        <begin position="351"/>
        <end position="384"/>
    </location>
</feature>
<dbReference type="Pfam" id="PF05036">
    <property type="entry name" value="SPOR"/>
    <property type="match status" value="1"/>
</dbReference>
<feature type="repeat" description="TPR" evidence="6">
    <location>
        <begin position="643"/>
        <end position="676"/>
    </location>
</feature>
<dbReference type="Pfam" id="PF13174">
    <property type="entry name" value="TPR_6"/>
    <property type="match status" value="1"/>
</dbReference>
<dbReference type="InterPro" id="IPR051012">
    <property type="entry name" value="CellSynth/LPSAsmb/PSIAsmb"/>
</dbReference>
<evidence type="ECO:0000256" key="5">
    <source>
        <dbReference type="ARBA" id="ARBA00022916"/>
    </source>
</evidence>
<evidence type="ECO:0000256" key="7">
    <source>
        <dbReference type="SAM" id="Coils"/>
    </source>
</evidence>
<keyword evidence="2" id="KW-0732">Signal</keyword>
<reference evidence="11" key="1">
    <citation type="submission" date="2017-05" db="EMBL/GenBank/DDBJ databases">
        <authorList>
            <person name="Varghese N."/>
            <person name="Submissions S."/>
        </authorList>
    </citation>
    <scope>NUCLEOTIDE SEQUENCE</scope>
    <source>
        <strain evidence="11">DSM 18763</strain>
    </source>
</reference>
<keyword evidence="12" id="KW-1185">Reference proteome</keyword>